<dbReference type="OrthoDB" id="2087128at2"/>
<dbReference type="eggNOG" id="ENOG5033035">
    <property type="taxonomic scope" value="Bacteria"/>
</dbReference>
<evidence type="ECO:0000313" key="3">
    <source>
        <dbReference type="Proteomes" id="UP000005178"/>
    </source>
</evidence>
<evidence type="ECO:0000256" key="1">
    <source>
        <dbReference type="SAM" id="MobiDB-lite"/>
    </source>
</evidence>
<dbReference type="GeneID" id="98001076"/>
<accession>B1CA10</accession>
<reference evidence="2" key="2">
    <citation type="submission" date="2013-08" db="EMBL/GenBank/DDBJ databases">
        <title>Draft genome sequence of Anaerofustis stercorihominis (DSM 17244).</title>
        <authorList>
            <person name="Sudarsanam P."/>
            <person name="Ley R."/>
            <person name="Guruge J."/>
            <person name="Turnbaugh P.J."/>
            <person name="Mahowald M."/>
            <person name="Liep D."/>
            <person name="Gordon J."/>
        </authorList>
    </citation>
    <scope>NUCLEOTIDE SEQUENCE</scope>
    <source>
        <strain evidence="2">DSM 17244</strain>
    </source>
</reference>
<dbReference type="RefSeq" id="WP_007050798.1">
    <property type="nucleotide sequence ID" value="NZ_DS560019.1"/>
</dbReference>
<comment type="caution">
    <text evidence="2">The sequence shown here is derived from an EMBL/GenBank/DDBJ whole genome shotgun (WGS) entry which is preliminary data.</text>
</comment>
<dbReference type="EMBL" id="ABIL02000006">
    <property type="protein sequence ID" value="EDS72328.1"/>
    <property type="molecule type" value="Genomic_DNA"/>
</dbReference>
<dbReference type="Proteomes" id="UP000005178">
    <property type="component" value="Unassembled WGS sequence"/>
</dbReference>
<gene>
    <name evidence="2" type="ORF">ANASTE_02044</name>
</gene>
<evidence type="ECO:0000313" key="2">
    <source>
        <dbReference type="EMBL" id="EDS72328.1"/>
    </source>
</evidence>
<dbReference type="HOGENOM" id="CLU_1871097_0_0_9"/>
<name>B1CA10_9FIRM</name>
<dbReference type="AlphaFoldDB" id="B1CA10"/>
<dbReference type="STRING" id="445971.ANASTE_02044"/>
<protein>
    <submittedName>
        <fullName evidence="2">Uncharacterized protein</fullName>
    </submittedName>
</protein>
<sequence>MEREDNLNNILNGQMSSSSGLDGKMNSTNTNQTTIMEGDGSNIPPEFTAGTAPSILNTIKGEFCICEFLIGSDTLVSKQGIMYSVGLSYFTLYNVENNEYIICDIYSVKFITLPRGNMRDYMPSSPNNNNSRRNRR</sequence>
<feature type="compositionally biased region" description="Polar residues" evidence="1">
    <location>
        <begin position="7"/>
        <end position="24"/>
    </location>
</feature>
<feature type="region of interest" description="Disordered" evidence="1">
    <location>
        <begin position="1"/>
        <end position="24"/>
    </location>
</feature>
<organism evidence="2 3">
    <name type="scientific">Anaerofustis stercorihominis DSM 17244</name>
    <dbReference type="NCBI Taxonomy" id="445971"/>
    <lineage>
        <taxon>Bacteria</taxon>
        <taxon>Bacillati</taxon>
        <taxon>Bacillota</taxon>
        <taxon>Clostridia</taxon>
        <taxon>Eubacteriales</taxon>
        <taxon>Eubacteriaceae</taxon>
        <taxon>Anaerofustis</taxon>
    </lineage>
</organism>
<reference evidence="2" key="1">
    <citation type="submission" date="2008-01" db="EMBL/GenBank/DDBJ databases">
        <authorList>
            <person name="Fulton L."/>
            <person name="Clifton S."/>
            <person name="Fulton B."/>
            <person name="Xu J."/>
            <person name="Minx P."/>
            <person name="Pepin K.H."/>
            <person name="Johnson M."/>
            <person name="Thiruvilangam P."/>
            <person name="Bhonagiri V."/>
            <person name="Nash W.E."/>
            <person name="Mardis E.R."/>
            <person name="Wilson R.K."/>
        </authorList>
    </citation>
    <scope>NUCLEOTIDE SEQUENCE [LARGE SCALE GENOMIC DNA]</scope>
    <source>
        <strain evidence="2">DSM 17244</strain>
    </source>
</reference>
<proteinExistence type="predicted"/>
<keyword evidence="3" id="KW-1185">Reference proteome</keyword>